<name>A0A078IWE9_BRANA</name>
<keyword evidence="3" id="KW-1185">Reference proteome</keyword>
<organism evidence="2 3">
    <name type="scientific">Brassica napus</name>
    <name type="common">Rape</name>
    <dbReference type="NCBI Taxonomy" id="3708"/>
    <lineage>
        <taxon>Eukaryota</taxon>
        <taxon>Viridiplantae</taxon>
        <taxon>Streptophyta</taxon>
        <taxon>Embryophyta</taxon>
        <taxon>Tracheophyta</taxon>
        <taxon>Spermatophyta</taxon>
        <taxon>Magnoliopsida</taxon>
        <taxon>eudicotyledons</taxon>
        <taxon>Gunneridae</taxon>
        <taxon>Pentapetalae</taxon>
        <taxon>rosids</taxon>
        <taxon>malvids</taxon>
        <taxon>Brassicales</taxon>
        <taxon>Brassicaceae</taxon>
        <taxon>Brassiceae</taxon>
        <taxon>Brassica</taxon>
    </lineage>
</organism>
<dbReference type="EMBL" id="LK033186">
    <property type="protein sequence ID" value="CDY53308.1"/>
    <property type="molecule type" value="Genomic_DNA"/>
</dbReference>
<dbReference type="Gramene" id="CDY53308">
    <property type="protein sequence ID" value="CDY53308"/>
    <property type="gene ID" value="GSBRNA2T00010420001"/>
</dbReference>
<dbReference type="AlphaFoldDB" id="A0A078IWE9"/>
<feature type="compositionally biased region" description="Polar residues" evidence="1">
    <location>
        <begin position="33"/>
        <end position="53"/>
    </location>
</feature>
<dbReference type="OMA" id="WCKGITA"/>
<evidence type="ECO:0000313" key="2">
    <source>
        <dbReference type="EMBL" id="CDY53308.1"/>
    </source>
</evidence>
<protein>
    <submittedName>
        <fullName evidence="2">BnaA09g56650D protein</fullName>
    </submittedName>
</protein>
<evidence type="ECO:0000256" key="1">
    <source>
        <dbReference type="SAM" id="MobiDB-lite"/>
    </source>
</evidence>
<accession>A0A078IWE9</accession>
<dbReference type="PaxDb" id="3708-A0A078IWE9"/>
<reference evidence="2 3" key="1">
    <citation type="journal article" date="2014" name="Science">
        <title>Plant genetics. Early allopolyploid evolution in the post-Neolithic Brassica napus oilseed genome.</title>
        <authorList>
            <person name="Chalhoub B."/>
            <person name="Denoeud F."/>
            <person name="Liu S."/>
            <person name="Parkin I.A."/>
            <person name="Tang H."/>
            <person name="Wang X."/>
            <person name="Chiquet J."/>
            <person name="Belcram H."/>
            <person name="Tong C."/>
            <person name="Samans B."/>
            <person name="Correa M."/>
            <person name="Da Silva C."/>
            <person name="Just J."/>
            <person name="Falentin C."/>
            <person name="Koh C.S."/>
            <person name="Le Clainche I."/>
            <person name="Bernard M."/>
            <person name="Bento P."/>
            <person name="Noel B."/>
            <person name="Labadie K."/>
            <person name="Alberti A."/>
            <person name="Charles M."/>
            <person name="Arnaud D."/>
            <person name="Guo H."/>
            <person name="Daviaud C."/>
            <person name="Alamery S."/>
            <person name="Jabbari K."/>
            <person name="Zhao M."/>
            <person name="Edger P.P."/>
            <person name="Chelaifa H."/>
            <person name="Tack D."/>
            <person name="Lassalle G."/>
            <person name="Mestiri I."/>
            <person name="Schnel N."/>
            <person name="Le Paslier M.C."/>
            <person name="Fan G."/>
            <person name="Renault V."/>
            <person name="Bayer P.E."/>
            <person name="Golicz A.A."/>
            <person name="Manoli S."/>
            <person name="Lee T.H."/>
            <person name="Thi V.H."/>
            <person name="Chalabi S."/>
            <person name="Hu Q."/>
            <person name="Fan C."/>
            <person name="Tollenaere R."/>
            <person name="Lu Y."/>
            <person name="Battail C."/>
            <person name="Shen J."/>
            <person name="Sidebottom C.H."/>
            <person name="Wang X."/>
            <person name="Canaguier A."/>
            <person name="Chauveau A."/>
            <person name="Berard A."/>
            <person name="Deniot G."/>
            <person name="Guan M."/>
            <person name="Liu Z."/>
            <person name="Sun F."/>
            <person name="Lim Y.P."/>
            <person name="Lyons E."/>
            <person name="Town C.D."/>
            <person name="Bancroft I."/>
            <person name="Wang X."/>
            <person name="Meng J."/>
            <person name="Ma J."/>
            <person name="Pires J.C."/>
            <person name="King G.J."/>
            <person name="Brunel D."/>
            <person name="Delourme R."/>
            <person name="Renard M."/>
            <person name="Aury J.M."/>
            <person name="Adams K.L."/>
            <person name="Batley J."/>
            <person name="Snowdon R.J."/>
            <person name="Tost J."/>
            <person name="Edwards D."/>
            <person name="Zhou Y."/>
            <person name="Hua W."/>
            <person name="Sharpe A.G."/>
            <person name="Paterson A.H."/>
            <person name="Guan C."/>
            <person name="Wincker P."/>
        </authorList>
    </citation>
    <scope>NUCLEOTIDE SEQUENCE [LARGE SCALE GENOMIC DNA]</scope>
    <source>
        <strain evidence="3">cv. Darmor-bzh</strain>
    </source>
</reference>
<proteinExistence type="predicted"/>
<feature type="region of interest" description="Disordered" evidence="1">
    <location>
        <begin position="1"/>
        <end position="53"/>
    </location>
</feature>
<feature type="compositionally biased region" description="Basic residues" evidence="1">
    <location>
        <begin position="1"/>
        <end position="11"/>
    </location>
</feature>
<sequence length="74" mass="8536">MVKKIFHHSRKETRPNTVLEPVKPTTDPHFEESNQSSTIDPRTANVESQLETTGSRKLSWQRWCKGITASQNRT</sequence>
<evidence type="ECO:0000313" key="3">
    <source>
        <dbReference type="Proteomes" id="UP000028999"/>
    </source>
</evidence>
<dbReference type="Proteomes" id="UP000028999">
    <property type="component" value="Unassembled WGS sequence"/>
</dbReference>
<gene>
    <name evidence="2" type="primary">BnaA09g56650D</name>
    <name evidence="2" type="ORF">GSBRNA2T00010420001</name>
</gene>